<dbReference type="PANTHER" id="PTHR16134:SF148">
    <property type="entry name" value="S-PHASE KINASE-ASSOCIATED PROTEIN 2, ISOFORM A"/>
    <property type="match status" value="1"/>
</dbReference>
<evidence type="ECO:0000313" key="3">
    <source>
        <dbReference type="Proteomes" id="UP000027073"/>
    </source>
</evidence>
<dbReference type="EMBL" id="KL198014">
    <property type="protein sequence ID" value="KDQ22907.1"/>
    <property type="molecule type" value="Genomic_DNA"/>
</dbReference>
<dbReference type="HOGENOM" id="CLU_021164_5_2_1"/>
<organism evidence="2 3">
    <name type="scientific">Pleurotus ostreatus (strain PC15)</name>
    <name type="common">Oyster mushroom</name>
    <dbReference type="NCBI Taxonomy" id="1137138"/>
    <lineage>
        <taxon>Eukaryota</taxon>
        <taxon>Fungi</taxon>
        <taxon>Dikarya</taxon>
        <taxon>Basidiomycota</taxon>
        <taxon>Agaricomycotina</taxon>
        <taxon>Agaricomycetes</taxon>
        <taxon>Agaricomycetidae</taxon>
        <taxon>Agaricales</taxon>
        <taxon>Pleurotineae</taxon>
        <taxon>Pleurotaceae</taxon>
        <taxon>Pleurotus</taxon>
    </lineage>
</organism>
<sequence length="499" mass="56881">MDALAIDELLRHIFQYCDRRDNLNNALVSKKWSEEALSALWKHLDAMYPLLSLLAPLVKSKDNSSLREFERPLWSYDWTIFRKYSWRVYTIVYSSIGSELYSHSVFTEIALSKPQGDLIPNLRNLACTPYSLCDFIPLLLNRRLVDLTIGGTTGKSLPKVKSLLSYLPDRSPMLSRLKLQIFDYEYTEIGLDVFLSPLSRLNELEIGPATLTPCVIRALACLPSLEHIRSTHQWDTRTPNRLPHPPVDTSERFTSLRLLEISTDNVPLFLEPYKLNALRKLVLQPHTQQTREQHLRFFEVISACCPQLEILQLEKWRNGSERASKLAPAAWETFAPLRHLTRLTELCLIDLPMTTPGLLYLAENLPSLKHLDLRRSTTTDGTPAFPISVLPQLAVIRPQLTFLCLCLDTSLSALEVTFDNARFRCLAELNVGPSCLDSSPLEVATYLRGILPEECRLTRLWDGWSGAGEERWNSWEPVIEMLPALLLNQGTSRETTPAL</sequence>
<evidence type="ECO:0000259" key="1">
    <source>
        <dbReference type="Pfam" id="PF12937"/>
    </source>
</evidence>
<dbReference type="SUPFAM" id="SSF81383">
    <property type="entry name" value="F-box domain"/>
    <property type="match status" value="1"/>
</dbReference>
<dbReference type="SUPFAM" id="SSF52047">
    <property type="entry name" value="RNI-like"/>
    <property type="match status" value="1"/>
</dbReference>
<dbReference type="Gene3D" id="3.80.10.10">
    <property type="entry name" value="Ribonuclease Inhibitor"/>
    <property type="match status" value="2"/>
</dbReference>
<reference evidence="3" key="1">
    <citation type="journal article" date="2014" name="Proc. Natl. Acad. Sci. U.S.A.">
        <title>Extensive sampling of basidiomycete genomes demonstrates inadequacy of the white-rot/brown-rot paradigm for wood decay fungi.</title>
        <authorList>
            <person name="Riley R."/>
            <person name="Salamov A.A."/>
            <person name="Brown D.W."/>
            <person name="Nagy L.G."/>
            <person name="Floudas D."/>
            <person name="Held B.W."/>
            <person name="Levasseur A."/>
            <person name="Lombard V."/>
            <person name="Morin E."/>
            <person name="Otillar R."/>
            <person name="Lindquist E.A."/>
            <person name="Sun H."/>
            <person name="LaButti K.M."/>
            <person name="Schmutz J."/>
            <person name="Jabbour D."/>
            <person name="Luo H."/>
            <person name="Baker S.E."/>
            <person name="Pisabarro A.G."/>
            <person name="Walton J.D."/>
            <person name="Blanchette R.A."/>
            <person name="Henrissat B."/>
            <person name="Martin F."/>
            <person name="Cullen D."/>
            <person name="Hibbett D.S."/>
            <person name="Grigoriev I.V."/>
        </authorList>
    </citation>
    <scope>NUCLEOTIDE SEQUENCE [LARGE SCALE GENOMIC DNA]</scope>
    <source>
        <strain evidence="3">PC15</strain>
    </source>
</reference>
<gene>
    <name evidence="2" type="ORF">PLEOSDRAFT_1109997</name>
</gene>
<dbReference type="InterPro" id="IPR032675">
    <property type="entry name" value="LRR_dom_sf"/>
</dbReference>
<dbReference type="Proteomes" id="UP000027073">
    <property type="component" value="Unassembled WGS sequence"/>
</dbReference>
<dbReference type="InterPro" id="IPR036047">
    <property type="entry name" value="F-box-like_dom_sf"/>
</dbReference>
<protein>
    <recommendedName>
        <fullName evidence="1">F-box domain-containing protein</fullName>
    </recommendedName>
</protein>
<dbReference type="AlphaFoldDB" id="A0A067NFM7"/>
<name>A0A067NFM7_PLEO1</name>
<dbReference type="GO" id="GO:0019005">
    <property type="term" value="C:SCF ubiquitin ligase complex"/>
    <property type="evidence" value="ECO:0007669"/>
    <property type="project" value="TreeGrafter"/>
</dbReference>
<accession>A0A067NFM7</accession>
<proteinExistence type="predicted"/>
<dbReference type="GO" id="GO:0031146">
    <property type="term" value="P:SCF-dependent proteasomal ubiquitin-dependent protein catabolic process"/>
    <property type="evidence" value="ECO:0007669"/>
    <property type="project" value="TreeGrafter"/>
</dbReference>
<evidence type="ECO:0000313" key="2">
    <source>
        <dbReference type="EMBL" id="KDQ22907.1"/>
    </source>
</evidence>
<dbReference type="PANTHER" id="PTHR16134">
    <property type="entry name" value="F-BOX/TPR REPEAT PROTEIN POF3"/>
    <property type="match status" value="1"/>
</dbReference>
<dbReference type="OrthoDB" id="2447803at2759"/>
<dbReference type="STRING" id="1137138.A0A067NFM7"/>
<feature type="domain" description="F-box" evidence="1">
    <location>
        <begin position="7"/>
        <end position="45"/>
    </location>
</feature>
<dbReference type="CDD" id="cd09917">
    <property type="entry name" value="F-box_SF"/>
    <property type="match status" value="1"/>
</dbReference>
<dbReference type="InterPro" id="IPR001810">
    <property type="entry name" value="F-box_dom"/>
</dbReference>
<dbReference type="Pfam" id="PF12937">
    <property type="entry name" value="F-box-like"/>
    <property type="match status" value="1"/>
</dbReference>
<dbReference type="InParanoid" id="A0A067NFM7"/>
<dbReference type="Gene3D" id="1.20.1280.50">
    <property type="match status" value="1"/>
</dbReference>